<feature type="compositionally biased region" description="Low complexity" evidence="1">
    <location>
        <begin position="155"/>
        <end position="168"/>
    </location>
</feature>
<protein>
    <recommendedName>
        <fullName evidence="3">BAP29/BAP31 transmembrane domain-containing protein</fullName>
    </recommendedName>
</protein>
<feature type="domain" description="BAP29/BAP31 transmembrane" evidence="3">
    <location>
        <begin position="4"/>
        <end position="130"/>
    </location>
</feature>
<evidence type="ECO:0000256" key="1">
    <source>
        <dbReference type="SAM" id="MobiDB-lite"/>
    </source>
</evidence>
<feature type="transmembrane region" description="Helical" evidence="2">
    <location>
        <begin position="6"/>
        <end position="30"/>
    </location>
</feature>
<feature type="transmembrane region" description="Helical" evidence="2">
    <location>
        <begin position="42"/>
        <end position="68"/>
    </location>
</feature>
<keyword evidence="2" id="KW-1133">Transmembrane helix</keyword>
<sequence length="175" mass="20124">MGGWKFVVNFLLPPPLILTILLLIPFPQFLRKLILGFTKKFLFYPLGPLCLVHVALLISGLSFIGVAYEAHVLSLQQMPLDATPNHRTAFLAKKWREERNFWICCMSFLLWGLLYRFYHLLVEFYILRDRIKYLEVVNARVATPATTLRPPEPPSSNVTSSSSSTSKNIEVKKKE</sequence>
<reference evidence="4" key="1">
    <citation type="submission" date="2021-01" db="EMBL/GenBank/DDBJ databases">
        <authorList>
            <person name="Corre E."/>
            <person name="Pelletier E."/>
            <person name="Niang G."/>
            <person name="Scheremetjew M."/>
            <person name="Finn R."/>
            <person name="Kale V."/>
            <person name="Holt S."/>
            <person name="Cochrane G."/>
            <person name="Meng A."/>
            <person name="Brown T."/>
            <person name="Cohen L."/>
        </authorList>
    </citation>
    <scope>NUCLEOTIDE SEQUENCE</scope>
    <source>
        <strain evidence="4">SAG 63-3</strain>
    </source>
</reference>
<keyword evidence="2" id="KW-0812">Transmembrane</keyword>
<evidence type="ECO:0000256" key="2">
    <source>
        <dbReference type="SAM" id="Phobius"/>
    </source>
</evidence>
<accession>A0A7S0V5R6</accession>
<evidence type="ECO:0000313" key="4">
    <source>
        <dbReference type="EMBL" id="CAD8777902.1"/>
    </source>
</evidence>
<keyword evidence="2" id="KW-0472">Membrane</keyword>
<feature type="region of interest" description="Disordered" evidence="1">
    <location>
        <begin position="147"/>
        <end position="175"/>
    </location>
</feature>
<proteinExistence type="predicted"/>
<dbReference type="InterPro" id="IPR040463">
    <property type="entry name" value="BAP29/BAP31_N"/>
</dbReference>
<evidence type="ECO:0000259" key="3">
    <source>
        <dbReference type="Pfam" id="PF05529"/>
    </source>
</evidence>
<organism evidence="4">
    <name type="scientific">Polytomella parva</name>
    <dbReference type="NCBI Taxonomy" id="51329"/>
    <lineage>
        <taxon>Eukaryota</taxon>
        <taxon>Viridiplantae</taxon>
        <taxon>Chlorophyta</taxon>
        <taxon>core chlorophytes</taxon>
        <taxon>Chlorophyceae</taxon>
        <taxon>CS clade</taxon>
        <taxon>Chlamydomonadales</taxon>
        <taxon>Chlamydomonadaceae</taxon>
        <taxon>Polytomella</taxon>
    </lineage>
</organism>
<name>A0A7S0V5R6_9CHLO</name>
<gene>
    <name evidence="4" type="ORF">PPAR00522_LOCUS13349</name>
</gene>
<dbReference type="AlphaFoldDB" id="A0A7S0V5R6"/>
<feature type="transmembrane region" description="Helical" evidence="2">
    <location>
        <begin position="100"/>
        <end position="118"/>
    </location>
</feature>
<dbReference type="EMBL" id="HBFM01020504">
    <property type="protein sequence ID" value="CAD8777902.1"/>
    <property type="molecule type" value="Transcribed_RNA"/>
</dbReference>
<dbReference type="Pfam" id="PF05529">
    <property type="entry name" value="Bap31"/>
    <property type="match status" value="1"/>
</dbReference>